<name>A0ABQ8JZ09_9APHY</name>
<accession>A0ABQ8JZ09</accession>
<evidence type="ECO:0008006" key="3">
    <source>
        <dbReference type="Google" id="ProtNLM"/>
    </source>
</evidence>
<dbReference type="EMBL" id="JADCUA010000038">
    <property type="protein sequence ID" value="KAH9829448.1"/>
    <property type="molecule type" value="Genomic_DNA"/>
</dbReference>
<protein>
    <recommendedName>
        <fullName evidence="3">BTB domain-containing protein</fullName>
    </recommendedName>
</protein>
<dbReference type="Proteomes" id="UP000814176">
    <property type="component" value="Unassembled WGS sequence"/>
</dbReference>
<evidence type="ECO:0000313" key="2">
    <source>
        <dbReference type="Proteomes" id="UP000814176"/>
    </source>
</evidence>
<comment type="caution">
    <text evidence="1">The sequence shown here is derived from an EMBL/GenBank/DDBJ whole genome shotgun (WGS) entry which is preliminary data.</text>
</comment>
<organism evidence="1 2">
    <name type="scientific">Rhodofomes roseus</name>
    <dbReference type="NCBI Taxonomy" id="34475"/>
    <lineage>
        <taxon>Eukaryota</taxon>
        <taxon>Fungi</taxon>
        <taxon>Dikarya</taxon>
        <taxon>Basidiomycota</taxon>
        <taxon>Agaricomycotina</taxon>
        <taxon>Agaricomycetes</taxon>
        <taxon>Polyporales</taxon>
        <taxon>Rhodofomes</taxon>
    </lineage>
</organism>
<dbReference type="GeneID" id="72006640"/>
<gene>
    <name evidence="1" type="ORF">C8Q71DRAFT_799711</name>
</gene>
<sequence>MITGSLSLLLQGQDKVVEGLTDDNPFYLHGVACKDFERLLCLFYPENVSDGDLSTTEEWTSVLALATKWEFADYRQLAISRLAQLASPIDRILLGRSYDIPEWIAAAYLELCKRDDALTYEEGARLGMHDAILLSDIRQCIRGNRVTTQEKNILLLIEKKLV</sequence>
<proteinExistence type="predicted"/>
<evidence type="ECO:0000313" key="1">
    <source>
        <dbReference type="EMBL" id="KAH9829448.1"/>
    </source>
</evidence>
<reference evidence="1 2" key="1">
    <citation type="journal article" date="2021" name="Environ. Microbiol.">
        <title>Gene family expansions and transcriptome signatures uncover fungal adaptations to wood decay.</title>
        <authorList>
            <person name="Hage H."/>
            <person name="Miyauchi S."/>
            <person name="Viragh M."/>
            <person name="Drula E."/>
            <person name="Min B."/>
            <person name="Chaduli D."/>
            <person name="Navarro D."/>
            <person name="Favel A."/>
            <person name="Norest M."/>
            <person name="Lesage-Meessen L."/>
            <person name="Balint B."/>
            <person name="Merenyi Z."/>
            <person name="de Eugenio L."/>
            <person name="Morin E."/>
            <person name="Martinez A.T."/>
            <person name="Baldrian P."/>
            <person name="Stursova M."/>
            <person name="Martinez M.J."/>
            <person name="Novotny C."/>
            <person name="Magnuson J.K."/>
            <person name="Spatafora J.W."/>
            <person name="Maurice S."/>
            <person name="Pangilinan J."/>
            <person name="Andreopoulos W."/>
            <person name="LaButti K."/>
            <person name="Hundley H."/>
            <person name="Na H."/>
            <person name="Kuo A."/>
            <person name="Barry K."/>
            <person name="Lipzen A."/>
            <person name="Henrissat B."/>
            <person name="Riley R."/>
            <person name="Ahrendt S."/>
            <person name="Nagy L.G."/>
            <person name="Grigoriev I.V."/>
            <person name="Martin F."/>
            <person name="Rosso M.N."/>
        </authorList>
    </citation>
    <scope>NUCLEOTIDE SEQUENCE [LARGE SCALE GENOMIC DNA]</scope>
    <source>
        <strain evidence="1 2">CIRM-BRFM 1785</strain>
    </source>
</reference>
<dbReference type="RefSeq" id="XP_047772922.1">
    <property type="nucleotide sequence ID" value="XM_047925908.1"/>
</dbReference>
<keyword evidence="2" id="KW-1185">Reference proteome</keyword>